<accession>M2WZ29</accession>
<dbReference type="KEGG" id="gsl:Gasu_33350"/>
<name>M2WZ29_GALSU</name>
<dbReference type="RefSeq" id="XP_005705850.1">
    <property type="nucleotide sequence ID" value="XM_005705793.1"/>
</dbReference>
<sequence>MTTTCVLQGFHCLADTNRLSMCDWIISNFIVYGKGVMSISLWRIFLPAFRLNNIWTQMYSCSNVTFEVETKRIFTT</sequence>
<dbReference type="Gramene" id="EME29330">
    <property type="protein sequence ID" value="EME29330"/>
    <property type="gene ID" value="Gasu_33350"/>
</dbReference>
<protein>
    <submittedName>
        <fullName evidence="1">Uncharacterized protein</fullName>
    </submittedName>
</protein>
<evidence type="ECO:0000313" key="1">
    <source>
        <dbReference type="EMBL" id="EME29330.1"/>
    </source>
</evidence>
<gene>
    <name evidence="1" type="ORF">Gasu_33350</name>
</gene>
<organism evidence="1 2">
    <name type="scientific">Galdieria sulphuraria</name>
    <name type="common">Red alga</name>
    <dbReference type="NCBI Taxonomy" id="130081"/>
    <lineage>
        <taxon>Eukaryota</taxon>
        <taxon>Rhodophyta</taxon>
        <taxon>Bangiophyceae</taxon>
        <taxon>Galdieriales</taxon>
        <taxon>Galdieriaceae</taxon>
        <taxon>Galdieria</taxon>
    </lineage>
</organism>
<dbReference type="Proteomes" id="UP000030680">
    <property type="component" value="Unassembled WGS sequence"/>
</dbReference>
<dbReference type="GeneID" id="17088135"/>
<keyword evidence="2" id="KW-1185">Reference proteome</keyword>
<reference evidence="2" key="1">
    <citation type="journal article" date="2013" name="Science">
        <title>Gene transfer from bacteria and archaea facilitated evolution of an extremophilic eukaryote.</title>
        <authorList>
            <person name="Schonknecht G."/>
            <person name="Chen W.H."/>
            <person name="Ternes C.M."/>
            <person name="Barbier G.G."/>
            <person name="Shrestha R.P."/>
            <person name="Stanke M."/>
            <person name="Brautigam A."/>
            <person name="Baker B.J."/>
            <person name="Banfield J.F."/>
            <person name="Garavito R.M."/>
            <person name="Carr K."/>
            <person name="Wilkerson C."/>
            <person name="Rensing S.A."/>
            <person name="Gagneul D."/>
            <person name="Dickenson N.E."/>
            <person name="Oesterhelt C."/>
            <person name="Lercher M.J."/>
            <person name="Weber A.P."/>
        </authorList>
    </citation>
    <scope>NUCLEOTIDE SEQUENCE [LARGE SCALE GENOMIC DNA]</scope>
    <source>
        <strain evidence="2">074W</strain>
    </source>
</reference>
<evidence type="ECO:0000313" key="2">
    <source>
        <dbReference type="Proteomes" id="UP000030680"/>
    </source>
</evidence>
<proteinExistence type="predicted"/>
<dbReference type="AlphaFoldDB" id="M2WZ29"/>
<dbReference type="EMBL" id="KB454510">
    <property type="protein sequence ID" value="EME29330.1"/>
    <property type="molecule type" value="Genomic_DNA"/>
</dbReference>